<dbReference type="GO" id="GO:0008610">
    <property type="term" value="P:lipid biosynthetic process"/>
    <property type="evidence" value="ECO:0007669"/>
    <property type="project" value="InterPro"/>
</dbReference>
<feature type="transmembrane region" description="Helical" evidence="5">
    <location>
        <begin position="20"/>
        <end position="41"/>
    </location>
</feature>
<evidence type="ECO:0000256" key="1">
    <source>
        <dbReference type="ARBA" id="ARBA00004370"/>
    </source>
</evidence>
<evidence type="ECO:0000256" key="2">
    <source>
        <dbReference type="ARBA" id="ARBA00022692"/>
    </source>
</evidence>
<dbReference type="HOGENOM" id="CLU_1166144_0_0_1"/>
<dbReference type="InterPro" id="IPR050307">
    <property type="entry name" value="Sterol_Desaturase_Related"/>
</dbReference>
<feature type="transmembrane region" description="Helical" evidence="5">
    <location>
        <begin position="150"/>
        <end position="173"/>
    </location>
</feature>
<evidence type="ECO:0000313" key="7">
    <source>
        <dbReference type="EMBL" id="EPE08518.1"/>
    </source>
</evidence>
<dbReference type="AlphaFoldDB" id="S3CPM5"/>
<feature type="transmembrane region" description="Helical" evidence="5">
    <location>
        <begin position="101"/>
        <end position="119"/>
    </location>
</feature>
<keyword evidence="8" id="KW-1185">Reference proteome</keyword>
<dbReference type="PANTHER" id="PTHR11863">
    <property type="entry name" value="STEROL DESATURASE"/>
    <property type="match status" value="1"/>
</dbReference>
<comment type="subcellular location">
    <subcellularLocation>
        <location evidence="1">Membrane</location>
    </subcellularLocation>
</comment>
<gene>
    <name evidence="7" type="ORF">F503_04105</name>
</gene>
<dbReference type="Proteomes" id="UP000016923">
    <property type="component" value="Unassembled WGS sequence"/>
</dbReference>
<dbReference type="GO" id="GO:0005506">
    <property type="term" value="F:iron ion binding"/>
    <property type="evidence" value="ECO:0007669"/>
    <property type="project" value="InterPro"/>
</dbReference>
<dbReference type="Pfam" id="PF04116">
    <property type="entry name" value="FA_hydroxylase"/>
    <property type="match status" value="1"/>
</dbReference>
<evidence type="ECO:0000313" key="8">
    <source>
        <dbReference type="Proteomes" id="UP000016923"/>
    </source>
</evidence>
<dbReference type="VEuPathDB" id="FungiDB:F503_04105"/>
<dbReference type="OMA" id="HAKHHEI"/>
<dbReference type="GO" id="GO:0016020">
    <property type="term" value="C:membrane"/>
    <property type="evidence" value="ECO:0007669"/>
    <property type="project" value="UniProtKB-SubCell"/>
</dbReference>
<accession>S3CPM5</accession>
<feature type="domain" description="Fatty acid hydroxylase" evidence="6">
    <location>
        <begin position="106"/>
        <end position="223"/>
    </location>
</feature>
<evidence type="ECO:0000256" key="5">
    <source>
        <dbReference type="SAM" id="Phobius"/>
    </source>
</evidence>
<reference evidence="7 8" key="1">
    <citation type="journal article" date="2013" name="BMC Genomics">
        <title>The genome and transcriptome of the pine saprophyte Ophiostoma piceae, and a comparison with the bark beetle-associated pine pathogen Grosmannia clavigera.</title>
        <authorList>
            <person name="Haridas S."/>
            <person name="Wang Y."/>
            <person name="Lim L."/>
            <person name="Massoumi Alamouti S."/>
            <person name="Jackman S."/>
            <person name="Docking R."/>
            <person name="Robertson G."/>
            <person name="Birol I."/>
            <person name="Bohlmann J."/>
            <person name="Breuil C."/>
        </authorList>
    </citation>
    <scope>NUCLEOTIDE SEQUENCE [LARGE SCALE GENOMIC DNA]</scope>
    <source>
        <strain evidence="7 8">UAMH 11346</strain>
    </source>
</reference>
<keyword evidence="4 5" id="KW-0472">Membrane</keyword>
<evidence type="ECO:0000256" key="3">
    <source>
        <dbReference type="ARBA" id="ARBA00022989"/>
    </source>
</evidence>
<proteinExistence type="predicted"/>
<dbReference type="OrthoDB" id="408954at2759"/>
<dbReference type="EMBL" id="KE148148">
    <property type="protein sequence ID" value="EPE08518.1"/>
    <property type="molecule type" value="Genomic_DNA"/>
</dbReference>
<dbReference type="eggNOG" id="KOG0873">
    <property type="taxonomic scope" value="Eukaryota"/>
</dbReference>
<name>S3CPM5_OPHP1</name>
<dbReference type="InterPro" id="IPR006694">
    <property type="entry name" value="Fatty_acid_hydroxylase"/>
</dbReference>
<sequence length="238" mass="27231">MTTQYFCGVMDGLLDKYSAGYVEVGASVSIQLVYLVFGIVVERVRGKYSSETTWTMMAESLRNHVVATAIHILYVNVNGGNPALTRTYAIRPYQLPSWEEFVAHLAIGLLLRDFIFYFIHRFWHIPSVYKAVHSKHHEIIYPTKHNVLTISYMGLYDFLFLYGMPVIMIAKVLEMNLFTTMMFSFVSAVGEQFKLMFGDEGHDEHHLSGKGPYGVYGVSDTVFEFFESQDSKKEVKQA</sequence>
<keyword evidence="3 5" id="KW-1133">Transmembrane helix</keyword>
<keyword evidence="2 5" id="KW-0812">Transmembrane</keyword>
<protein>
    <submittedName>
        <fullName evidence="7">Sterol desaturase</fullName>
    </submittedName>
</protein>
<organism evidence="7 8">
    <name type="scientific">Ophiostoma piceae (strain UAMH 11346)</name>
    <name type="common">Sap stain fungus</name>
    <dbReference type="NCBI Taxonomy" id="1262450"/>
    <lineage>
        <taxon>Eukaryota</taxon>
        <taxon>Fungi</taxon>
        <taxon>Dikarya</taxon>
        <taxon>Ascomycota</taxon>
        <taxon>Pezizomycotina</taxon>
        <taxon>Sordariomycetes</taxon>
        <taxon>Sordariomycetidae</taxon>
        <taxon>Ophiostomatales</taxon>
        <taxon>Ophiostomataceae</taxon>
        <taxon>Ophiostoma</taxon>
    </lineage>
</organism>
<dbReference type="GO" id="GO:0016491">
    <property type="term" value="F:oxidoreductase activity"/>
    <property type="evidence" value="ECO:0007669"/>
    <property type="project" value="InterPro"/>
</dbReference>
<dbReference type="STRING" id="1262450.S3CPM5"/>
<evidence type="ECO:0000259" key="6">
    <source>
        <dbReference type="Pfam" id="PF04116"/>
    </source>
</evidence>
<evidence type="ECO:0000256" key="4">
    <source>
        <dbReference type="ARBA" id="ARBA00023136"/>
    </source>
</evidence>